<evidence type="ECO:0000256" key="7">
    <source>
        <dbReference type="ARBA" id="ARBA00023136"/>
    </source>
</evidence>
<dbReference type="AlphaFoldDB" id="A0AB35JBI5"/>
<keyword evidence="7 8" id="KW-0472">Membrane</keyword>
<evidence type="ECO:0000256" key="4">
    <source>
        <dbReference type="ARBA" id="ARBA00022475"/>
    </source>
</evidence>
<sequence length="43" mass="4995">MVVLTLSGITVALMTLPNLIGILLLHREVKNSVKEYWRRMKEK</sequence>
<evidence type="ECO:0000256" key="2">
    <source>
        <dbReference type="ARBA" id="ARBA00009261"/>
    </source>
</evidence>
<evidence type="ECO:0000313" key="9">
    <source>
        <dbReference type="EMBL" id="MDB9003996.1"/>
    </source>
</evidence>
<evidence type="ECO:0000256" key="1">
    <source>
        <dbReference type="ARBA" id="ARBA00004651"/>
    </source>
</evidence>
<dbReference type="RefSeq" id="WP_009017246.1">
    <property type="nucleotide sequence ID" value="NZ_BQOC01000001.1"/>
</dbReference>
<dbReference type="GO" id="GO:0005886">
    <property type="term" value="C:plasma membrane"/>
    <property type="evidence" value="ECO:0007669"/>
    <property type="project" value="UniProtKB-SubCell"/>
</dbReference>
<dbReference type="InterPro" id="IPR001463">
    <property type="entry name" value="Na/Ala_symport"/>
</dbReference>
<evidence type="ECO:0000256" key="5">
    <source>
        <dbReference type="ARBA" id="ARBA00022692"/>
    </source>
</evidence>
<comment type="caution">
    <text evidence="9">The sequence shown here is derived from an EMBL/GenBank/DDBJ whole genome shotgun (WGS) entry which is preliminary data.</text>
</comment>
<comment type="similarity">
    <text evidence="2">Belongs to the alanine or glycine:cation symporter (AGCS) (TC 2.A.25) family.</text>
</comment>
<evidence type="ECO:0000256" key="3">
    <source>
        <dbReference type="ARBA" id="ARBA00022448"/>
    </source>
</evidence>
<gene>
    <name evidence="9" type="ORF">PN599_03130</name>
</gene>
<keyword evidence="4" id="KW-1003">Cell membrane</keyword>
<keyword evidence="5 8" id="KW-0812">Transmembrane</keyword>
<keyword evidence="3" id="KW-0813">Transport</keyword>
<evidence type="ECO:0000313" key="10">
    <source>
        <dbReference type="Proteomes" id="UP001210126"/>
    </source>
</evidence>
<reference evidence="9" key="1">
    <citation type="submission" date="2023-01" db="EMBL/GenBank/DDBJ databases">
        <title>Human gut microbiome strain richness.</title>
        <authorList>
            <person name="Chen-Liaw A."/>
        </authorList>
    </citation>
    <scope>NUCLEOTIDE SEQUENCE</scope>
    <source>
        <strain evidence="9">RTP21484st1_E5_RTP21484_190118</strain>
    </source>
</reference>
<accession>A0AB35JBI5</accession>
<proteinExistence type="inferred from homology"/>
<comment type="subcellular location">
    <subcellularLocation>
        <location evidence="1">Cell membrane</location>
        <topology evidence="1">Multi-pass membrane protein</topology>
    </subcellularLocation>
</comment>
<dbReference type="Pfam" id="PF01235">
    <property type="entry name" value="Na_Ala_symp"/>
    <property type="match status" value="1"/>
</dbReference>
<name>A0AB35JBI5_PARDI</name>
<dbReference type="Proteomes" id="UP001210126">
    <property type="component" value="Unassembled WGS sequence"/>
</dbReference>
<keyword evidence="6 8" id="KW-1133">Transmembrane helix</keyword>
<evidence type="ECO:0000256" key="8">
    <source>
        <dbReference type="SAM" id="Phobius"/>
    </source>
</evidence>
<organism evidence="9 10">
    <name type="scientific">Parabacteroides distasonis</name>
    <dbReference type="NCBI Taxonomy" id="823"/>
    <lineage>
        <taxon>Bacteria</taxon>
        <taxon>Pseudomonadati</taxon>
        <taxon>Bacteroidota</taxon>
        <taxon>Bacteroidia</taxon>
        <taxon>Bacteroidales</taxon>
        <taxon>Tannerellaceae</taxon>
        <taxon>Parabacteroides</taxon>
    </lineage>
</organism>
<protein>
    <submittedName>
        <fullName evidence="9">Alanine:cation symporter family protein</fullName>
    </submittedName>
</protein>
<dbReference type="GO" id="GO:0005283">
    <property type="term" value="F:amino acid:sodium symporter activity"/>
    <property type="evidence" value="ECO:0007669"/>
    <property type="project" value="InterPro"/>
</dbReference>
<dbReference type="EMBL" id="JAQMPJ010000001">
    <property type="protein sequence ID" value="MDB9003996.1"/>
    <property type="molecule type" value="Genomic_DNA"/>
</dbReference>
<evidence type="ECO:0000256" key="6">
    <source>
        <dbReference type="ARBA" id="ARBA00022989"/>
    </source>
</evidence>
<feature type="transmembrane region" description="Helical" evidence="8">
    <location>
        <begin position="6"/>
        <end position="25"/>
    </location>
</feature>